<feature type="transmembrane region" description="Helical" evidence="5">
    <location>
        <begin position="76"/>
        <end position="101"/>
    </location>
</feature>
<dbReference type="PANTHER" id="PTHR36460">
    <property type="entry name" value="UPF0132 DOMAIN PROTEIN (AFU_ORTHOLOGUE AFUA_3G10255)"/>
    <property type="match status" value="1"/>
</dbReference>
<comment type="subcellular location">
    <subcellularLocation>
        <location evidence="1">Membrane</location>
        <topology evidence="1">Multi-pass membrane protein</topology>
    </subcellularLocation>
</comment>
<evidence type="ECO:0000256" key="5">
    <source>
        <dbReference type="SAM" id="Phobius"/>
    </source>
</evidence>
<dbReference type="GO" id="GO:0016020">
    <property type="term" value="C:membrane"/>
    <property type="evidence" value="ECO:0007669"/>
    <property type="project" value="UniProtKB-SubCell"/>
</dbReference>
<dbReference type="RefSeq" id="WP_154789791.1">
    <property type="nucleotide sequence ID" value="NZ_WMBB01000010.1"/>
</dbReference>
<dbReference type="InterPro" id="IPR019109">
    <property type="entry name" value="MamF_MmsF"/>
</dbReference>
<evidence type="ECO:0000256" key="2">
    <source>
        <dbReference type="ARBA" id="ARBA00022692"/>
    </source>
</evidence>
<name>A0A6I3L4D3_9NOCA</name>
<feature type="transmembrane region" description="Helical" evidence="5">
    <location>
        <begin position="20"/>
        <end position="39"/>
    </location>
</feature>
<dbReference type="Pfam" id="PF09685">
    <property type="entry name" value="MamF_MmsF"/>
    <property type="match status" value="1"/>
</dbReference>
<evidence type="ECO:0000313" key="6">
    <source>
        <dbReference type="EMBL" id="MTE15336.1"/>
    </source>
</evidence>
<dbReference type="AlphaFoldDB" id="A0A6I3L4D3"/>
<gene>
    <name evidence="6" type="ORF">GLP40_21495</name>
</gene>
<protein>
    <recommendedName>
        <fullName evidence="8">DUF4870 domain-containing protein</fullName>
    </recommendedName>
</protein>
<evidence type="ECO:0000256" key="3">
    <source>
        <dbReference type="ARBA" id="ARBA00022989"/>
    </source>
</evidence>
<evidence type="ECO:0000256" key="4">
    <source>
        <dbReference type="ARBA" id="ARBA00023136"/>
    </source>
</evidence>
<reference evidence="6 7" key="1">
    <citation type="submission" date="2019-11" db="EMBL/GenBank/DDBJ databases">
        <title>Nocardia sp. nov. CT2-14 isolated from soil.</title>
        <authorList>
            <person name="Kanchanasin P."/>
            <person name="Tanasupawat S."/>
            <person name="Yuki M."/>
            <person name="Kudo T."/>
        </authorList>
    </citation>
    <scope>NUCLEOTIDE SEQUENCE [LARGE SCALE GENOMIC DNA]</scope>
    <source>
        <strain evidence="6 7">CT2-14</strain>
    </source>
</reference>
<feature type="transmembrane region" description="Helical" evidence="5">
    <location>
        <begin position="51"/>
        <end position="70"/>
    </location>
</feature>
<keyword evidence="2 5" id="KW-0812">Transmembrane</keyword>
<keyword evidence="4 5" id="KW-0472">Membrane</keyword>
<keyword evidence="7" id="KW-1185">Reference proteome</keyword>
<evidence type="ECO:0000313" key="7">
    <source>
        <dbReference type="Proteomes" id="UP000432464"/>
    </source>
</evidence>
<comment type="caution">
    <text evidence="6">The sequence shown here is derived from an EMBL/GenBank/DDBJ whole genome shotgun (WGS) entry which is preliminary data.</text>
</comment>
<evidence type="ECO:0008006" key="8">
    <source>
        <dbReference type="Google" id="ProtNLM"/>
    </source>
</evidence>
<dbReference type="Proteomes" id="UP000432464">
    <property type="component" value="Unassembled WGS sequence"/>
</dbReference>
<evidence type="ECO:0000256" key="1">
    <source>
        <dbReference type="ARBA" id="ARBA00004141"/>
    </source>
</evidence>
<sequence>MTSSQPPANQPQSAGLDKKTSAILSYALGWLTGIIFLFVGKNDPDVKFHASQSIVFFGAVSVVNIVLNIVGSLLGVLGIIFSLAGLAVAVFAVVVWIMAIVQAINTGGVRAALPIVGKFTAPYADQLANSVK</sequence>
<dbReference type="PANTHER" id="PTHR36460:SF1">
    <property type="entry name" value="UPF0132 DOMAIN PROTEIN (AFU_ORTHOLOGUE AFUA_3G10255)"/>
    <property type="match status" value="1"/>
</dbReference>
<keyword evidence="3 5" id="KW-1133">Transmembrane helix</keyword>
<proteinExistence type="predicted"/>
<organism evidence="6 7">
    <name type="scientific">Nocardia aurantiaca</name>
    <dbReference type="NCBI Taxonomy" id="2675850"/>
    <lineage>
        <taxon>Bacteria</taxon>
        <taxon>Bacillati</taxon>
        <taxon>Actinomycetota</taxon>
        <taxon>Actinomycetes</taxon>
        <taxon>Mycobacteriales</taxon>
        <taxon>Nocardiaceae</taxon>
        <taxon>Nocardia</taxon>
    </lineage>
</organism>
<dbReference type="EMBL" id="WMBB01000010">
    <property type="protein sequence ID" value="MTE15336.1"/>
    <property type="molecule type" value="Genomic_DNA"/>
</dbReference>
<accession>A0A6I3L4D3</accession>